<gene>
    <name evidence="2" type="ORF">A2U01_0023366</name>
</gene>
<keyword evidence="2" id="KW-0418">Kinase</keyword>
<dbReference type="InterPro" id="IPR046959">
    <property type="entry name" value="PRK1-6/SRF4-like"/>
</dbReference>
<keyword evidence="1" id="KW-0812">Transmembrane</keyword>
<keyword evidence="1" id="KW-1133">Transmembrane helix</keyword>
<reference evidence="2 3" key="1">
    <citation type="journal article" date="2018" name="Front. Plant Sci.">
        <title>Red Clover (Trifolium pratense) and Zigzag Clover (T. medium) - A Picture of Genomic Similarities and Differences.</title>
        <authorList>
            <person name="Dluhosova J."/>
            <person name="Istvanek J."/>
            <person name="Nedelnik J."/>
            <person name="Repkova J."/>
        </authorList>
    </citation>
    <scope>NUCLEOTIDE SEQUENCE [LARGE SCALE GENOMIC DNA]</scope>
    <source>
        <strain evidence="3">cv. 10/8</strain>
        <tissue evidence="2">Leaf</tissue>
    </source>
</reference>
<comment type="caution">
    <text evidence="2">The sequence shown here is derived from an EMBL/GenBank/DDBJ whole genome shotgun (WGS) entry which is preliminary data.</text>
</comment>
<sequence>MLKSVYLNINSLSGTIPLELGYGSSLDDIDFSDNLLSGVLPPSIWNLCDKLVSLKIHGNLLSGSVSEPALPDSSCKFLKFLDLGGNSPDLCGSPLKSCSKNSSLSSGAVAGIVISLMTGAVVLASLLIGYMQNKKKKGSGESEDELNDEE</sequence>
<accession>A0A392NSE5</accession>
<evidence type="ECO:0000256" key="1">
    <source>
        <dbReference type="SAM" id="Phobius"/>
    </source>
</evidence>
<keyword evidence="3" id="KW-1185">Reference proteome</keyword>
<dbReference type="PANTHER" id="PTHR48007:SF32">
    <property type="entry name" value="KINASE-LIKE PROTEIN TMKL1-RELATED"/>
    <property type="match status" value="1"/>
</dbReference>
<keyword evidence="2" id="KW-0808">Transferase</keyword>
<dbReference type="AlphaFoldDB" id="A0A392NSE5"/>
<proteinExistence type="predicted"/>
<dbReference type="Pfam" id="PF00560">
    <property type="entry name" value="LRR_1"/>
    <property type="match status" value="1"/>
</dbReference>
<dbReference type="SUPFAM" id="SSF52058">
    <property type="entry name" value="L domain-like"/>
    <property type="match status" value="1"/>
</dbReference>
<keyword evidence="1" id="KW-0472">Membrane</keyword>
<dbReference type="InterPro" id="IPR032675">
    <property type="entry name" value="LRR_dom_sf"/>
</dbReference>
<dbReference type="EMBL" id="LXQA010048800">
    <property type="protein sequence ID" value="MCI02334.1"/>
    <property type="molecule type" value="Genomic_DNA"/>
</dbReference>
<feature type="non-terminal residue" evidence="2">
    <location>
        <position position="150"/>
    </location>
</feature>
<dbReference type="Proteomes" id="UP000265520">
    <property type="component" value="Unassembled WGS sequence"/>
</dbReference>
<dbReference type="GO" id="GO:0016301">
    <property type="term" value="F:kinase activity"/>
    <property type="evidence" value="ECO:0007669"/>
    <property type="project" value="UniProtKB-KW"/>
</dbReference>
<feature type="transmembrane region" description="Helical" evidence="1">
    <location>
        <begin position="108"/>
        <end position="130"/>
    </location>
</feature>
<protein>
    <submittedName>
        <fullName evidence="2">Kinase-like protein TMKL1-like</fullName>
    </submittedName>
</protein>
<dbReference type="InterPro" id="IPR001611">
    <property type="entry name" value="Leu-rich_rpt"/>
</dbReference>
<evidence type="ECO:0000313" key="3">
    <source>
        <dbReference type="Proteomes" id="UP000265520"/>
    </source>
</evidence>
<name>A0A392NSE5_9FABA</name>
<evidence type="ECO:0000313" key="2">
    <source>
        <dbReference type="EMBL" id="MCI02334.1"/>
    </source>
</evidence>
<dbReference type="Gene3D" id="3.80.10.10">
    <property type="entry name" value="Ribonuclease Inhibitor"/>
    <property type="match status" value="1"/>
</dbReference>
<dbReference type="PANTHER" id="PTHR48007">
    <property type="entry name" value="LEUCINE-RICH REPEAT RECEPTOR-LIKE PROTEIN KINASE PXC1"/>
    <property type="match status" value="1"/>
</dbReference>
<organism evidence="2 3">
    <name type="scientific">Trifolium medium</name>
    <dbReference type="NCBI Taxonomy" id="97028"/>
    <lineage>
        <taxon>Eukaryota</taxon>
        <taxon>Viridiplantae</taxon>
        <taxon>Streptophyta</taxon>
        <taxon>Embryophyta</taxon>
        <taxon>Tracheophyta</taxon>
        <taxon>Spermatophyta</taxon>
        <taxon>Magnoliopsida</taxon>
        <taxon>eudicotyledons</taxon>
        <taxon>Gunneridae</taxon>
        <taxon>Pentapetalae</taxon>
        <taxon>rosids</taxon>
        <taxon>fabids</taxon>
        <taxon>Fabales</taxon>
        <taxon>Fabaceae</taxon>
        <taxon>Papilionoideae</taxon>
        <taxon>50 kb inversion clade</taxon>
        <taxon>NPAAA clade</taxon>
        <taxon>Hologalegina</taxon>
        <taxon>IRL clade</taxon>
        <taxon>Trifolieae</taxon>
        <taxon>Trifolium</taxon>
    </lineage>
</organism>